<organism evidence="1 2">
    <name type="scientific">Sphaerosporella brunnea</name>
    <dbReference type="NCBI Taxonomy" id="1250544"/>
    <lineage>
        <taxon>Eukaryota</taxon>
        <taxon>Fungi</taxon>
        <taxon>Dikarya</taxon>
        <taxon>Ascomycota</taxon>
        <taxon>Pezizomycotina</taxon>
        <taxon>Pezizomycetes</taxon>
        <taxon>Pezizales</taxon>
        <taxon>Pyronemataceae</taxon>
        <taxon>Sphaerosporella</taxon>
    </lineage>
</organism>
<proteinExistence type="predicted"/>
<dbReference type="InParanoid" id="A0A5J5F8X5"/>
<evidence type="ECO:0000313" key="2">
    <source>
        <dbReference type="Proteomes" id="UP000326924"/>
    </source>
</evidence>
<dbReference type="EMBL" id="VXIS01000015">
    <property type="protein sequence ID" value="KAA8913350.1"/>
    <property type="molecule type" value="Genomic_DNA"/>
</dbReference>
<evidence type="ECO:0000313" key="1">
    <source>
        <dbReference type="EMBL" id="KAA8913350.1"/>
    </source>
</evidence>
<sequence>MHRTLLFLGWATAIIIIYATLGAALPVIAKQDLTPRSFSGIGYINDANHTNNRRHDSMYTKCETSWASPTYSEISGLINILKAKTGKCIQKNPVGSKCTTIASYVGADAGLCGLFLESVSCADFAWAIETIRSECGNIAMQRAGGIWYFGQLRAVLF</sequence>
<comment type="caution">
    <text evidence="1">The sequence shown here is derived from an EMBL/GenBank/DDBJ whole genome shotgun (WGS) entry which is preliminary data.</text>
</comment>
<dbReference type="Proteomes" id="UP000326924">
    <property type="component" value="Unassembled WGS sequence"/>
</dbReference>
<protein>
    <submittedName>
        <fullName evidence="1">Uncharacterized protein</fullName>
    </submittedName>
</protein>
<accession>A0A5J5F8X5</accession>
<gene>
    <name evidence="1" type="ORF">FN846DRAFT_886597</name>
</gene>
<reference evidence="1 2" key="1">
    <citation type="submission" date="2019-09" db="EMBL/GenBank/DDBJ databases">
        <title>Draft genome of the ectomycorrhizal ascomycete Sphaerosporella brunnea.</title>
        <authorList>
            <consortium name="DOE Joint Genome Institute"/>
            <person name="Benucci G.M."/>
            <person name="Marozzi G."/>
            <person name="Antonielli L."/>
            <person name="Sanchez S."/>
            <person name="Marco P."/>
            <person name="Wang X."/>
            <person name="Falini L.B."/>
            <person name="Barry K."/>
            <person name="Haridas S."/>
            <person name="Lipzen A."/>
            <person name="Labutti K."/>
            <person name="Grigoriev I.V."/>
            <person name="Murat C."/>
            <person name="Martin F."/>
            <person name="Albertini E."/>
            <person name="Donnini D."/>
            <person name="Bonito G."/>
        </authorList>
    </citation>
    <scope>NUCLEOTIDE SEQUENCE [LARGE SCALE GENOMIC DNA]</scope>
    <source>
        <strain evidence="1 2">Sb_GMNB300</strain>
    </source>
</reference>
<name>A0A5J5F8X5_9PEZI</name>
<dbReference type="OrthoDB" id="4521797at2759"/>
<dbReference type="AlphaFoldDB" id="A0A5J5F8X5"/>
<keyword evidence="2" id="KW-1185">Reference proteome</keyword>